<gene>
    <name evidence="1" type="ORF">Aiant_07430</name>
</gene>
<sequence length="82" mass="9410">MTHDYSAGVPQYLMGAGEIAKRLGLSRQRVQQLSERPDWPKPYDFLAMGRVWLKVDIEAWIARQRTQDTAPDTDFIQDQSTG</sequence>
<evidence type="ECO:0000313" key="1">
    <source>
        <dbReference type="EMBL" id="BCJ40086.1"/>
    </source>
</evidence>
<name>A0ABM7LLD1_9ACTN</name>
<organism evidence="1 2">
    <name type="scientific">Actinoplanes ianthinogenes</name>
    <dbReference type="NCBI Taxonomy" id="122358"/>
    <lineage>
        <taxon>Bacteria</taxon>
        <taxon>Bacillati</taxon>
        <taxon>Actinomycetota</taxon>
        <taxon>Actinomycetes</taxon>
        <taxon>Micromonosporales</taxon>
        <taxon>Micromonosporaceae</taxon>
        <taxon>Actinoplanes</taxon>
    </lineage>
</organism>
<keyword evidence="2" id="KW-1185">Reference proteome</keyword>
<evidence type="ECO:0000313" key="2">
    <source>
        <dbReference type="Proteomes" id="UP000676967"/>
    </source>
</evidence>
<reference evidence="1 2" key="1">
    <citation type="submission" date="2020-08" db="EMBL/GenBank/DDBJ databases">
        <title>Whole genome shotgun sequence of Actinoplanes ianthinogenes NBRC 13996.</title>
        <authorList>
            <person name="Komaki H."/>
            <person name="Tamura T."/>
        </authorList>
    </citation>
    <scope>NUCLEOTIDE SEQUENCE [LARGE SCALE GENOMIC DNA]</scope>
    <source>
        <strain evidence="1 2">NBRC 13996</strain>
    </source>
</reference>
<accession>A0ABM7LLD1</accession>
<dbReference type="EMBL" id="AP023356">
    <property type="protein sequence ID" value="BCJ40086.1"/>
    <property type="molecule type" value="Genomic_DNA"/>
</dbReference>
<proteinExistence type="predicted"/>
<protein>
    <submittedName>
        <fullName evidence="1">Uncharacterized protein</fullName>
    </submittedName>
</protein>
<dbReference type="Proteomes" id="UP000676967">
    <property type="component" value="Chromosome"/>
</dbReference>